<keyword evidence="2" id="KW-1185">Reference proteome</keyword>
<evidence type="ECO:0000313" key="2">
    <source>
        <dbReference type="Proteomes" id="UP001500635"/>
    </source>
</evidence>
<gene>
    <name evidence="1" type="ORF">GCM10023147_28140</name>
</gene>
<dbReference type="RefSeq" id="WP_344996876.1">
    <property type="nucleotide sequence ID" value="NZ_BAABFR010000042.1"/>
</dbReference>
<name>A0ABP8JS79_9ACTN</name>
<dbReference type="Gene3D" id="3.40.1760.10">
    <property type="entry name" value="YfbM-like super family"/>
    <property type="match status" value="1"/>
</dbReference>
<sequence length="167" mass="17933">MAITQQCARVPAGVLQACRRSTEAVDRLCSFRAVPRSDYLDLDWAGAMLVRVFELAGVDDVSVVALRLALTSRDELTPEYRDHLAVVWDPPMVITPEVVVEVAGGLSAVDFDAVVAVLPVDAEGAGQMLGVDFDGHPRGYLTGHFAALCDFYAGAAQRGLAIVTWDD</sequence>
<proteinExistence type="predicted"/>
<accession>A0ABP8JS79</accession>
<comment type="caution">
    <text evidence="1">The sequence shown here is derived from an EMBL/GenBank/DDBJ whole genome shotgun (WGS) entry which is preliminary data.</text>
</comment>
<dbReference type="InterPro" id="IPR035944">
    <property type="entry name" value="YfbM-like_sf"/>
</dbReference>
<reference evidence="2" key="1">
    <citation type="journal article" date="2019" name="Int. J. Syst. Evol. Microbiol.">
        <title>The Global Catalogue of Microorganisms (GCM) 10K type strain sequencing project: providing services to taxonomists for standard genome sequencing and annotation.</title>
        <authorList>
            <consortium name="The Broad Institute Genomics Platform"/>
            <consortium name="The Broad Institute Genome Sequencing Center for Infectious Disease"/>
            <person name="Wu L."/>
            <person name="Ma J."/>
        </authorList>
    </citation>
    <scope>NUCLEOTIDE SEQUENCE [LARGE SCALE GENOMIC DNA]</scope>
    <source>
        <strain evidence="2">JCM 17688</strain>
    </source>
</reference>
<evidence type="ECO:0000313" key="1">
    <source>
        <dbReference type="EMBL" id="GAA4395220.1"/>
    </source>
</evidence>
<organism evidence="1 2">
    <name type="scientific">Tsukamurella soli</name>
    <dbReference type="NCBI Taxonomy" id="644556"/>
    <lineage>
        <taxon>Bacteria</taxon>
        <taxon>Bacillati</taxon>
        <taxon>Actinomycetota</taxon>
        <taxon>Actinomycetes</taxon>
        <taxon>Mycobacteriales</taxon>
        <taxon>Tsukamurellaceae</taxon>
        <taxon>Tsukamurella</taxon>
    </lineage>
</organism>
<protein>
    <recommendedName>
        <fullName evidence="3">DUF1877 domain-containing protein</fullName>
    </recommendedName>
</protein>
<evidence type="ECO:0008006" key="3">
    <source>
        <dbReference type="Google" id="ProtNLM"/>
    </source>
</evidence>
<dbReference type="EMBL" id="BAABFR010000042">
    <property type="protein sequence ID" value="GAA4395220.1"/>
    <property type="molecule type" value="Genomic_DNA"/>
</dbReference>
<dbReference type="Proteomes" id="UP001500635">
    <property type="component" value="Unassembled WGS sequence"/>
</dbReference>